<sequence length="86" mass="9741">MKISEKVIALVLMLSATYISACDACKSQQPEITKELTHGTGPESDWDWFIVGIVILITLLAFFYSVKYLVKPGEKDKSHIKYTFLQ</sequence>
<dbReference type="OrthoDB" id="678322at2"/>
<keyword evidence="1" id="KW-1133">Transmembrane helix</keyword>
<evidence type="ECO:0000256" key="1">
    <source>
        <dbReference type="SAM" id="Phobius"/>
    </source>
</evidence>
<name>A0A3D9B033_9FLAO</name>
<keyword evidence="2" id="KW-0732">Signal</keyword>
<proteinExistence type="predicted"/>
<gene>
    <name evidence="3" type="ORF">DRF67_12240</name>
</gene>
<feature type="chain" id="PRO_5017728700" evidence="2">
    <location>
        <begin position="22"/>
        <end position="86"/>
    </location>
</feature>
<dbReference type="RefSeq" id="WP_115928582.1">
    <property type="nucleotide sequence ID" value="NZ_QNVV01000010.1"/>
</dbReference>
<reference evidence="3 4" key="1">
    <citation type="submission" date="2018-06" db="EMBL/GenBank/DDBJ databases">
        <title>Novel Chryseobacterium species.</title>
        <authorList>
            <person name="Newman J."/>
            <person name="Hugo C."/>
            <person name="Oosthuizen L."/>
            <person name="Charimba G."/>
        </authorList>
    </citation>
    <scope>NUCLEOTIDE SEQUENCE [LARGE SCALE GENOMIC DNA]</scope>
    <source>
        <strain evidence="3 4">7_F195</strain>
    </source>
</reference>
<organism evidence="3 4">
    <name type="scientific">Chryseobacterium pennipullorum</name>
    <dbReference type="NCBI Taxonomy" id="2258963"/>
    <lineage>
        <taxon>Bacteria</taxon>
        <taxon>Pseudomonadati</taxon>
        <taxon>Bacteroidota</taxon>
        <taxon>Flavobacteriia</taxon>
        <taxon>Flavobacteriales</taxon>
        <taxon>Weeksellaceae</taxon>
        <taxon>Chryseobacterium group</taxon>
        <taxon>Chryseobacterium</taxon>
    </lineage>
</organism>
<evidence type="ECO:0000313" key="4">
    <source>
        <dbReference type="Proteomes" id="UP000256257"/>
    </source>
</evidence>
<accession>A0A3D9B033</accession>
<dbReference type="AlphaFoldDB" id="A0A3D9B033"/>
<evidence type="ECO:0000313" key="3">
    <source>
        <dbReference type="EMBL" id="REC46985.1"/>
    </source>
</evidence>
<keyword evidence="1" id="KW-0472">Membrane</keyword>
<evidence type="ECO:0000256" key="2">
    <source>
        <dbReference type="SAM" id="SignalP"/>
    </source>
</evidence>
<keyword evidence="4" id="KW-1185">Reference proteome</keyword>
<dbReference type="Proteomes" id="UP000256257">
    <property type="component" value="Unassembled WGS sequence"/>
</dbReference>
<keyword evidence="1" id="KW-0812">Transmembrane</keyword>
<comment type="caution">
    <text evidence="3">The sequence shown here is derived from an EMBL/GenBank/DDBJ whole genome shotgun (WGS) entry which is preliminary data.</text>
</comment>
<protein>
    <submittedName>
        <fullName evidence="3">Uncharacterized protein</fullName>
    </submittedName>
</protein>
<feature type="signal peptide" evidence="2">
    <location>
        <begin position="1"/>
        <end position="21"/>
    </location>
</feature>
<feature type="transmembrane region" description="Helical" evidence="1">
    <location>
        <begin position="48"/>
        <end position="70"/>
    </location>
</feature>
<dbReference type="EMBL" id="QNVV01000010">
    <property type="protein sequence ID" value="REC46985.1"/>
    <property type="molecule type" value="Genomic_DNA"/>
</dbReference>